<dbReference type="AlphaFoldDB" id="A0AAD7CEB9"/>
<feature type="region of interest" description="Disordered" evidence="1">
    <location>
        <begin position="1"/>
        <end position="22"/>
    </location>
</feature>
<name>A0AAD7CEB9_9AGAR</name>
<feature type="compositionally biased region" description="Pro residues" evidence="1">
    <location>
        <begin position="494"/>
        <end position="503"/>
    </location>
</feature>
<feature type="compositionally biased region" description="Basic and acidic residues" evidence="1">
    <location>
        <begin position="533"/>
        <end position="543"/>
    </location>
</feature>
<accession>A0AAD7CEB9</accession>
<gene>
    <name evidence="2" type="ORF">FB45DRAFT_998093</name>
</gene>
<sequence>MEELDGPLRNTESALDTRRPPHMFQNATGFAIDRAQFMNVLGDMNIHPIAAPPPTYVAPQAPQRHGSVHTDSGNYCTHLLPQGRGFPLYVPAPQINLPEEYQRTGIAIGDVGRVTPEGIFDFFFNIYLAPDDPINANIPEDFIPLSKYSTVDVFHQNVNAGDYVSSSSVQHEIDPGYSNFPGGSFIFNSFKPSGAVLALPHGAFQKRLINLGTMRKYAAEHAESWYKYVNGTRGRELCNGSLLLVTGYEKAKSWGTATFRDVVTGSNEHFHLAFKPTADAASGYKYRWQTGPARQKHGDAPLFDNTPLNQTTFIHAFTISLGEGIWGRLFGRVEVNQLAATTELLKPSREYVPYSAWAPSFSWSLQSALQGQGTAPGRKWFDAEGTSVSDAVPLPELFNPSRIINEYILQQDPHAKVALTHSEHWCDIVQDYEIQQNPHNLLSRISEVFDLAEENGTIFLNPKGIAPRETISQRPPSLDQLSRIVALQLFPVPPTPSRIPVPTGPTAASPARSSLVSRRMHGPRLSGRRERRKTVMFDERCDVVEFDGDEEDGTLSGEEDEDEDDPFFAAPQSPPQDSSYESIEFEDAAPASR</sequence>
<dbReference type="EMBL" id="JARKIF010000002">
    <property type="protein sequence ID" value="KAJ7646642.1"/>
    <property type="molecule type" value="Genomic_DNA"/>
</dbReference>
<proteinExistence type="predicted"/>
<dbReference type="Proteomes" id="UP001221142">
    <property type="component" value="Unassembled WGS sequence"/>
</dbReference>
<evidence type="ECO:0000313" key="3">
    <source>
        <dbReference type="Proteomes" id="UP001221142"/>
    </source>
</evidence>
<protein>
    <submittedName>
        <fullName evidence="2">Uncharacterized protein</fullName>
    </submittedName>
</protein>
<organism evidence="2 3">
    <name type="scientific">Roridomyces roridus</name>
    <dbReference type="NCBI Taxonomy" id="1738132"/>
    <lineage>
        <taxon>Eukaryota</taxon>
        <taxon>Fungi</taxon>
        <taxon>Dikarya</taxon>
        <taxon>Basidiomycota</taxon>
        <taxon>Agaricomycotina</taxon>
        <taxon>Agaricomycetes</taxon>
        <taxon>Agaricomycetidae</taxon>
        <taxon>Agaricales</taxon>
        <taxon>Marasmiineae</taxon>
        <taxon>Mycenaceae</taxon>
        <taxon>Roridomyces</taxon>
    </lineage>
</organism>
<evidence type="ECO:0000256" key="1">
    <source>
        <dbReference type="SAM" id="MobiDB-lite"/>
    </source>
</evidence>
<evidence type="ECO:0000313" key="2">
    <source>
        <dbReference type="EMBL" id="KAJ7646642.1"/>
    </source>
</evidence>
<keyword evidence="3" id="KW-1185">Reference proteome</keyword>
<feature type="region of interest" description="Disordered" evidence="1">
    <location>
        <begin position="494"/>
        <end position="593"/>
    </location>
</feature>
<reference evidence="2" key="1">
    <citation type="submission" date="2023-03" db="EMBL/GenBank/DDBJ databases">
        <title>Massive genome expansion in bonnet fungi (Mycena s.s.) driven by repeated elements and novel gene families across ecological guilds.</title>
        <authorList>
            <consortium name="Lawrence Berkeley National Laboratory"/>
            <person name="Harder C.B."/>
            <person name="Miyauchi S."/>
            <person name="Viragh M."/>
            <person name="Kuo A."/>
            <person name="Thoen E."/>
            <person name="Andreopoulos B."/>
            <person name="Lu D."/>
            <person name="Skrede I."/>
            <person name="Drula E."/>
            <person name="Henrissat B."/>
            <person name="Morin E."/>
            <person name="Kohler A."/>
            <person name="Barry K."/>
            <person name="LaButti K."/>
            <person name="Morin E."/>
            <person name="Salamov A."/>
            <person name="Lipzen A."/>
            <person name="Mereny Z."/>
            <person name="Hegedus B."/>
            <person name="Baldrian P."/>
            <person name="Stursova M."/>
            <person name="Weitz H."/>
            <person name="Taylor A."/>
            <person name="Grigoriev I.V."/>
            <person name="Nagy L.G."/>
            <person name="Martin F."/>
            <person name="Kauserud H."/>
        </authorList>
    </citation>
    <scope>NUCLEOTIDE SEQUENCE</scope>
    <source>
        <strain evidence="2">9284</strain>
    </source>
</reference>
<comment type="caution">
    <text evidence="2">The sequence shown here is derived from an EMBL/GenBank/DDBJ whole genome shotgun (WGS) entry which is preliminary data.</text>
</comment>
<feature type="compositionally biased region" description="Acidic residues" evidence="1">
    <location>
        <begin position="544"/>
        <end position="566"/>
    </location>
</feature>